<reference evidence="1 2" key="2">
    <citation type="submission" date="2020-07" db="EMBL/GenBank/DDBJ databases">
        <title>Genome assembly of wild tea tree DASZ reveals pedigree and selection history of tea varieties.</title>
        <authorList>
            <person name="Zhang W."/>
        </authorList>
    </citation>
    <scope>NUCLEOTIDE SEQUENCE [LARGE SCALE GENOMIC DNA]</scope>
    <source>
        <strain evidence="2">cv. G240</strain>
        <tissue evidence="1">Leaf</tissue>
    </source>
</reference>
<dbReference type="EMBL" id="JACBKZ010000012">
    <property type="protein sequence ID" value="KAF5937628.1"/>
    <property type="molecule type" value="Genomic_DNA"/>
</dbReference>
<sequence length="105" mass="11597">MTPKGQRFNSFWVHFDRMDLIEKGLNSVSIMVYSSPMDEDEHDGDDDEKDLYQSVKRGVIENRDAHRSTSNGIGGCYSGSWGCRQMGIAEEGVAEAGNGYDGRAG</sequence>
<evidence type="ECO:0000313" key="1">
    <source>
        <dbReference type="EMBL" id="KAF5937628.1"/>
    </source>
</evidence>
<gene>
    <name evidence="1" type="ORF">HYC85_025134</name>
</gene>
<proteinExistence type="predicted"/>
<accession>A0A7J7GDW4</accession>
<keyword evidence="2" id="KW-1185">Reference proteome</keyword>
<organism evidence="1 2">
    <name type="scientific">Camellia sinensis</name>
    <name type="common">Tea plant</name>
    <name type="synonym">Thea sinensis</name>
    <dbReference type="NCBI Taxonomy" id="4442"/>
    <lineage>
        <taxon>Eukaryota</taxon>
        <taxon>Viridiplantae</taxon>
        <taxon>Streptophyta</taxon>
        <taxon>Embryophyta</taxon>
        <taxon>Tracheophyta</taxon>
        <taxon>Spermatophyta</taxon>
        <taxon>Magnoliopsida</taxon>
        <taxon>eudicotyledons</taxon>
        <taxon>Gunneridae</taxon>
        <taxon>Pentapetalae</taxon>
        <taxon>asterids</taxon>
        <taxon>Ericales</taxon>
        <taxon>Theaceae</taxon>
        <taxon>Camellia</taxon>
    </lineage>
</organism>
<comment type="caution">
    <text evidence="1">The sequence shown here is derived from an EMBL/GenBank/DDBJ whole genome shotgun (WGS) entry which is preliminary data.</text>
</comment>
<dbReference type="AlphaFoldDB" id="A0A7J7GDW4"/>
<name>A0A7J7GDW4_CAMSI</name>
<reference evidence="2" key="1">
    <citation type="journal article" date="2020" name="Nat. Commun.">
        <title>Genome assembly of wild tea tree DASZ reveals pedigree and selection history of tea varieties.</title>
        <authorList>
            <person name="Zhang W."/>
            <person name="Zhang Y."/>
            <person name="Qiu H."/>
            <person name="Guo Y."/>
            <person name="Wan H."/>
            <person name="Zhang X."/>
            <person name="Scossa F."/>
            <person name="Alseekh S."/>
            <person name="Zhang Q."/>
            <person name="Wang P."/>
            <person name="Xu L."/>
            <person name="Schmidt M.H."/>
            <person name="Jia X."/>
            <person name="Li D."/>
            <person name="Zhu A."/>
            <person name="Guo F."/>
            <person name="Chen W."/>
            <person name="Ni D."/>
            <person name="Usadel B."/>
            <person name="Fernie A.R."/>
            <person name="Wen W."/>
        </authorList>
    </citation>
    <scope>NUCLEOTIDE SEQUENCE [LARGE SCALE GENOMIC DNA]</scope>
    <source>
        <strain evidence="2">cv. G240</strain>
    </source>
</reference>
<dbReference type="Proteomes" id="UP000593564">
    <property type="component" value="Unassembled WGS sequence"/>
</dbReference>
<protein>
    <submittedName>
        <fullName evidence="1">Uncharacterized protein</fullName>
    </submittedName>
</protein>
<evidence type="ECO:0000313" key="2">
    <source>
        <dbReference type="Proteomes" id="UP000593564"/>
    </source>
</evidence>